<dbReference type="AlphaFoldDB" id="A0A6B2G128"/>
<dbReference type="Gene3D" id="2.60.120.920">
    <property type="match status" value="1"/>
</dbReference>
<protein>
    <submittedName>
        <fullName evidence="2">Ran-binding protein 10 (Trinotate prediction)</fullName>
    </submittedName>
</protein>
<dbReference type="SUPFAM" id="SSF49899">
    <property type="entry name" value="Concanavalin A-like lectins/glucanases"/>
    <property type="match status" value="1"/>
</dbReference>
<dbReference type="InterPro" id="IPR001870">
    <property type="entry name" value="B30.2/SPRY"/>
</dbReference>
<dbReference type="CDD" id="cd12885">
    <property type="entry name" value="SPRY_RanBP_like"/>
    <property type="match status" value="1"/>
</dbReference>
<sequence>MSNQPSYFYKLFPQLQLIEEQLPSEIELPHIDKSIPVFTMDCGSRVCYRMHQGRAREPSTVKANFKIPKQCPIYYFEVLIDDMGSGGSVCLGLIPASYHFSRLIGHDRGYGFTVDDGKKHFDGTQVADETRKCVRGETVGIGINYISRTIFFTKDGEFLGEDFKNIKGDEFYPAVSLHSPGANLIFNFGRTPFLFNFELHIYVC</sequence>
<dbReference type="InterPro" id="IPR050618">
    <property type="entry name" value="Ubq-SigPath_Reg"/>
</dbReference>
<dbReference type="InterPro" id="IPR013320">
    <property type="entry name" value="ConA-like_dom_sf"/>
</dbReference>
<dbReference type="InterPro" id="IPR043136">
    <property type="entry name" value="B30.2/SPRY_sf"/>
</dbReference>
<dbReference type="EMBL" id="GHBR01002467">
    <property type="protein sequence ID" value="NDJ97260.1"/>
    <property type="molecule type" value="Transcribed_RNA"/>
</dbReference>
<dbReference type="PANTHER" id="PTHR12864">
    <property type="entry name" value="RAN BINDING PROTEIN 9-RELATED"/>
    <property type="match status" value="1"/>
</dbReference>
<dbReference type="SMART" id="SM00449">
    <property type="entry name" value="SPRY"/>
    <property type="match status" value="1"/>
</dbReference>
<dbReference type="PROSITE" id="PS50188">
    <property type="entry name" value="B302_SPRY"/>
    <property type="match status" value="1"/>
</dbReference>
<accession>A0A6B2G128</accession>
<evidence type="ECO:0000259" key="1">
    <source>
        <dbReference type="PROSITE" id="PS50188"/>
    </source>
</evidence>
<dbReference type="InterPro" id="IPR044736">
    <property type="entry name" value="Gid1/RanBPM/SPLA_SPRY"/>
</dbReference>
<reference evidence="2" key="1">
    <citation type="submission" date="2018-11" db="EMBL/GenBank/DDBJ databases">
        <title>Myxobolus squamalis genome and transcriptome.</title>
        <authorList>
            <person name="Yahalomi D."/>
            <person name="Atkinson S.D."/>
            <person name="Neuhof M."/>
            <person name="Chang E.S."/>
            <person name="Philippe H."/>
            <person name="Cartwright P."/>
            <person name="Bartholomew J.L."/>
            <person name="Huchon D."/>
        </authorList>
    </citation>
    <scope>NUCLEOTIDE SEQUENCE</scope>
    <source>
        <strain evidence="2">71B08</strain>
        <tissue evidence="2">Whole</tissue>
    </source>
</reference>
<proteinExistence type="predicted"/>
<organism evidence="2">
    <name type="scientific">Myxobolus squamalis</name>
    <name type="common">Myxosporean</name>
    <dbReference type="NCBI Taxonomy" id="59785"/>
    <lineage>
        <taxon>Eukaryota</taxon>
        <taxon>Metazoa</taxon>
        <taxon>Cnidaria</taxon>
        <taxon>Myxozoa</taxon>
        <taxon>Myxosporea</taxon>
        <taxon>Bivalvulida</taxon>
        <taxon>Platysporina</taxon>
        <taxon>Myxobolidae</taxon>
        <taxon>Myxobolus</taxon>
    </lineage>
</organism>
<dbReference type="Pfam" id="PF00622">
    <property type="entry name" value="SPRY"/>
    <property type="match status" value="1"/>
</dbReference>
<dbReference type="InterPro" id="IPR003877">
    <property type="entry name" value="SPRY_dom"/>
</dbReference>
<evidence type="ECO:0000313" key="2">
    <source>
        <dbReference type="EMBL" id="NDJ97260.1"/>
    </source>
</evidence>
<name>A0A6B2G128_MYXSQ</name>
<feature type="domain" description="B30.2/SPRY" evidence="1">
    <location>
        <begin position="1"/>
        <end position="193"/>
    </location>
</feature>